<dbReference type="AlphaFoldDB" id="A0AAD2G533"/>
<dbReference type="EMBL" id="CAKOGP040002025">
    <property type="protein sequence ID" value="CAJ1959877.1"/>
    <property type="molecule type" value="Genomic_DNA"/>
</dbReference>
<dbReference type="PANTHER" id="PTHR18063:SF6">
    <property type="entry name" value="UBIQUITIN CARBOXYL-TERMINAL HYDROLASE"/>
    <property type="match status" value="1"/>
</dbReference>
<protein>
    <recommendedName>
        <fullName evidence="2">MINDY deubiquitinase domain-containing protein</fullName>
    </recommendedName>
</protein>
<dbReference type="Proteomes" id="UP001295423">
    <property type="component" value="Unassembled WGS sequence"/>
</dbReference>
<evidence type="ECO:0000256" key="1">
    <source>
        <dbReference type="SAM" id="MobiDB-lite"/>
    </source>
</evidence>
<name>A0AAD2G533_9STRA</name>
<dbReference type="GO" id="GO:0071108">
    <property type="term" value="P:protein K48-linked deubiquitination"/>
    <property type="evidence" value="ECO:0007669"/>
    <property type="project" value="TreeGrafter"/>
</dbReference>
<proteinExistence type="predicted"/>
<sequence>MCMRSSNSQFQHIRSQERPCHILLQNENGPCPLLAAANILLLQDSITLPSNCVGAGVITIDELLNVLAEKILTSNTTGNSDHHIQQVMNLFPTLQFGMDVNPKFTEGPTGVEYTSGLDAFDLLRMEMVHGWLLDPEAPEFCLVKDKTYNQLVNKVIEGNDAGSALELEHQQQQIQQQQQSALDLLEQQQQQQQQQSDDNDDPNTMDTAPPPNTAMLLEQQQNQRNEDLTNAATTTTTIPSTTTAASIQSKIDELSTKANEGAIIRQFLESSGHQLTQYGLTVLHEYLKDDQMAVFFRNNHFNSLLKHQGQLYLLITDIGYASVGNIVWEKLDVIDGDTEYVTQDFTKPPPMQHHEASNTANGEQLVANDLQSQADYQLALQLSQETTTTTTPNANANSSTPQQQQQQQQAQPPTVASLPSSSSAAAAAAPTPTPSGPIPPSFNGQNIAMAVPTDLSVLSEEERDRMVAMQLQQQEELQQQQQRQQQEANSHNLALQLQREEELQQQQQQQQQQSSSSSSNSAQAAAVANANNPKRKGKGKDGDCVIM</sequence>
<feature type="region of interest" description="Disordered" evidence="1">
    <location>
        <begin position="388"/>
        <end position="446"/>
    </location>
</feature>
<feature type="region of interest" description="Disordered" evidence="1">
    <location>
        <begin position="178"/>
        <end position="212"/>
    </location>
</feature>
<feature type="compositionally biased region" description="Pro residues" evidence="1">
    <location>
        <begin position="431"/>
        <end position="440"/>
    </location>
</feature>
<dbReference type="InterPro" id="IPR033979">
    <property type="entry name" value="MINDY_domain"/>
</dbReference>
<dbReference type="GO" id="GO:1990380">
    <property type="term" value="F:K48-linked deubiquitinase activity"/>
    <property type="evidence" value="ECO:0007669"/>
    <property type="project" value="InterPro"/>
</dbReference>
<feature type="region of interest" description="Disordered" evidence="1">
    <location>
        <begin position="464"/>
        <end position="547"/>
    </location>
</feature>
<dbReference type="GO" id="GO:0071944">
    <property type="term" value="C:cell periphery"/>
    <property type="evidence" value="ECO:0007669"/>
    <property type="project" value="TreeGrafter"/>
</dbReference>
<organism evidence="3 4">
    <name type="scientific">Cylindrotheca closterium</name>
    <dbReference type="NCBI Taxonomy" id="2856"/>
    <lineage>
        <taxon>Eukaryota</taxon>
        <taxon>Sar</taxon>
        <taxon>Stramenopiles</taxon>
        <taxon>Ochrophyta</taxon>
        <taxon>Bacillariophyta</taxon>
        <taxon>Bacillariophyceae</taxon>
        <taxon>Bacillariophycidae</taxon>
        <taxon>Bacillariales</taxon>
        <taxon>Bacillariaceae</taxon>
        <taxon>Cylindrotheca</taxon>
    </lineage>
</organism>
<reference evidence="3" key="1">
    <citation type="submission" date="2023-08" db="EMBL/GenBank/DDBJ databases">
        <authorList>
            <person name="Audoor S."/>
            <person name="Bilcke G."/>
        </authorList>
    </citation>
    <scope>NUCLEOTIDE SEQUENCE</scope>
</reference>
<dbReference type="GO" id="GO:0004843">
    <property type="term" value="F:cysteine-type deubiquitinase activity"/>
    <property type="evidence" value="ECO:0007669"/>
    <property type="project" value="InterPro"/>
</dbReference>
<accession>A0AAD2G533</accession>
<dbReference type="Pfam" id="PF04424">
    <property type="entry name" value="MINDY_DUB"/>
    <property type="match status" value="1"/>
</dbReference>
<feature type="compositionally biased region" description="Low complexity" evidence="1">
    <location>
        <begin position="504"/>
        <end position="532"/>
    </location>
</feature>
<dbReference type="GO" id="GO:0005829">
    <property type="term" value="C:cytosol"/>
    <property type="evidence" value="ECO:0007669"/>
    <property type="project" value="TreeGrafter"/>
</dbReference>
<feature type="compositionally biased region" description="Low complexity" evidence="1">
    <location>
        <begin position="388"/>
        <end position="430"/>
    </location>
</feature>
<keyword evidence="4" id="KW-1185">Reference proteome</keyword>
<dbReference type="InterPro" id="IPR007518">
    <property type="entry name" value="MINDY"/>
</dbReference>
<evidence type="ECO:0000313" key="4">
    <source>
        <dbReference type="Proteomes" id="UP001295423"/>
    </source>
</evidence>
<evidence type="ECO:0000259" key="2">
    <source>
        <dbReference type="Pfam" id="PF04424"/>
    </source>
</evidence>
<evidence type="ECO:0000313" key="3">
    <source>
        <dbReference type="EMBL" id="CAJ1959877.1"/>
    </source>
</evidence>
<comment type="caution">
    <text evidence="3">The sequence shown here is derived from an EMBL/GenBank/DDBJ whole genome shotgun (WGS) entry which is preliminary data.</text>
</comment>
<feature type="domain" description="MINDY deubiquitinase" evidence="2">
    <location>
        <begin position="11"/>
        <end position="345"/>
    </location>
</feature>
<dbReference type="GO" id="GO:0016807">
    <property type="term" value="F:cysteine-type carboxypeptidase activity"/>
    <property type="evidence" value="ECO:0007669"/>
    <property type="project" value="TreeGrafter"/>
</dbReference>
<feature type="compositionally biased region" description="Low complexity" evidence="1">
    <location>
        <begin position="178"/>
        <end position="195"/>
    </location>
</feature>
<gene>
    <name evidence="3" type="ORF">CYCCA115_LOCUS18296</name>
</gene>
<feature type="compositionally biased region" description="Low complexity" evidence="1">
    <location>
        <begin position="470"/>
        <end position="497"/>
    </location>
</feature>
<dbReference type="PANTHER" id="PTHR18063">
    <property type="entry name" value="NF-E2 INDUCIBLE PROTEIN"/>
    <property type="match status" value="1"/>
</dbReference>